<dbReference type="InterPro" id="IPR036388">
    <property type="entry name" value="WH-like_DNA-bd_sf"/>
</dbReference>
<organism evidence="2 3">
    <name type="scientific">Achromobacter marplatensis</name>
    <dbReference type="NCBI Taxonomy" id="470868"/>
    <lineage>
        <taxon>Bacteria</taxon>
        <taxon>Pseudomonadati</taxon>
        <taxon>Pseudomonadota</taxon>
        <taxon>Betaproteobacteria</taxon>
        <taxon>Burkholderiales</taxon>
        <taxon>Alcaligenaceae</taxon>
        <taxon>Achromobacter</taxon>
    </lineage>
</organism>
<dbReference type="PROSITE" id="PS50921">
    <property type="entry name" value="ANTAR"/>
    <property type="match status" value="1"/>
</dbReference>
<dbReference type="Pfam" id="PF03861">
    <property type="entry name" value="ANTAR"/>
    <property type="match status" value="1"/>
</dbReference>
<dbReference type="InterPro" id="IPR005561">
    <property type="entry name" value="ANTAR"/>
</dbReference>
<dbReference type="Pfam" id="PF21332">
    <property type="entry name" value="AmiR_N"/>
    <property type="match status" value="1"/>
</dbReference>
<accession>A0ABX9GGC3</accession>
<evidence type="ECO:0000313" key="2">
    <source>
        <dbReference type="EMBL" id="RBP23624.1"/>
    </source>
</evidence>
<comment type="caution">
    <text evidence="2">The sequence shown here is derived from an EMBL/GenBank/DDBJ whole genome shotgun (WGS) entry which is preliminary data.</text>
</comment>
<feature type="domain" description="ANTAR" evidence="1">
    <location>
        <begin position="130"/>
        <end position="191"/>
    </location>
</feature>
<keyword evidence="3" id="KW-1185">Reference proteome</keyword>
<dbReference type="InterPro" id="IPR011006">
    <property type="entry name" value="CheY-like_superfamily"/>
</dbReference>
<dbReference type="EMBL" id="QNRM01000001">
    <property type="protein sequence ID" value="RBP23624.1"/>
    <property type="molecule type" value="Genomic_DNA"/>
</dbReference>
<dbReference type="SMART" id="SM01012">
    <property type="entry name" value="ANTAR"/>
    <property type="match status" value="1"/>
</dbReference>
<dbReference type="SUPFAM" id="SSF52172">
    <property type="entry name" value="CheY-like"/>
    <property type="match status" value="1"/>
</dbReference>
<sequence>MSMDHSLRRLYEDLRSVAVAVVYPPGEDRDVLVEQLKRIGCRIHLHWPFPDAAPAGADVIFFQVSQCVQNSSAWSASEVEATLIALSEYETPTTLKQLLKTNAHGVLTRPFRSAGILSTLVLARSAKQFQSRQQVKIDKLENTIKARRVIEKAIRVLMDHQRLDERAAYEHMRTRATGLRVSVAEVAAMIIEASEAMEKLGLGGSRPGPGQNG</sequence>
<dbReference type="InterPro" id="IPR049021">
    <property type="entry name" value="AmiR_N"/>
</dbReference>
<reference evidence="2 3" key="1">
    <citation type="submission" date="2018-06" db="EMBL/GenBank/DDBJ databases">
        <title>Genomic Encyclopedia of Type Strains, Phase III (KMG-III): the genomes of soil and plant-associated and newly described type strains.</title>
        <authorList>
            <person name="Whitman W."/>
        </authorList>
    </citation>
    <scope>NUCLEOTIDE SEQUENCE [LARGE SCALE GENOMIC DNA]</scope>
    <source>
        <strain evidence="2 3">CECT 7342</strain>
    </source>
</reference>
<dbReference type="Gene3D" id="1.10.10.10">
    <property type="entry name" value="Winged helix-like DNA-binding domain superfamily/Winged helix DNA-binding domain"/>
    <property type="match status" value="1"/>
</dbReference>
<dbReference type="PIRSF" id="PIRSF036382">
    <property type="entry name" value="RR_antiterm"/>
    <property type="match status" value="1"/>
</dbReference>
<dbReference type="Gene3D" id="3.40.50.2300">
    <property type="match status" value="1"/>
</dbReference>
<protein>
    <submittedName>
        <fullName evidence="2">AmiR/NasT family two-component response regulator</fullName>
    </submittedName>
</protein>
<evidence type="ECO:0000259" key="1">
    <source>
        <dbReference type="PROSITE" id="PS50921"/>
    </source>
</evidence>
<evidence type="ECO:0000313" key="3">
    <source>
        <dbReference type="Proteomes" id="UP000252124"/>
    </source>
</evidence>
<dbReference type="Proteomes" id="UP000252124">
    <property type="component" value="Unassembled WGS sequence"/>
</dbReference>
<name>A0ABX9GGC3_9BURK</name>
<gene>
    <name evidence="2" type="ORF">DFP87_101133</name>
</gene>
<proteinExistence type="predicted"/>
<dbReference type="InterPro" id="IPR008327">
    <property type="entry name" value="Sig_transdc_resp-reg_antiterm"/>
</dbReference>